<organism evidence="1 2">
    <name type="scientific">Pseudoneurospora amorphoporcata</name>
    <dbReference type="NCBI Taxonomy" id="241081"/>
    <lineage>
        <taxon>Eukaryota</taxon>
        <taxon>Fungi</taxon>
        <taxon>Dikarya</taxon>
        <taxon>Ascomycota</taxon>
        <taxon>Pezizomycotina</taxon>
        <taxon>Sordariomycetes</taxon>
        <taxon>Sordariomycetidae</taxon>
        <taxon>Sordariales</taxon>
        <taxon>Sordariaceae</taxon>
        <taxon>Pseudoneurospora</taxon>
    </lineage>
</organism>
<dbReference type="AlphaFoldDB" id="A0AAN6NK58"/>
<proteinExistence type="predicted"/>
<reference evidence="1" key="1">
    <citation type="journal article" date="2023" name="Mol. Phylogenet. Evol.">
        <title>Genome-scale phylogeny and comparative genomics of the fungal order Sordariales.</title>
        <authorList>
            <person name="Hensen N."/>
            <person name="Bonometti L."/>
            <person name="Westerberg I."/>
            <person name="Brannstrom I.O."/>
            <person name="Guillou S."/>
            <person name="Cros-Aarteil S."/>
            <person name="Calhoun S."/>
            <person name="Haridas S."/>
            <person name="Kuo A."/>
            <person name="Mondo S."/>
            <person name="Pangilinan J."/>
            <person name="Riley R."/>
            <person name="LaButti K."/>
            <person name="Andreopoulos B."/>
            <person name="Lipzen A."/>
            <person name="Chen C."/>
            <person name="Yan M."/>
            <person name="Daum C."/>
            <person name="Ng V."/>
            <person name="Clum A."/>
            <person name="Steindorff A."/>
            <person name="Ohm R.A."/>
            <person name="Martin F."/>
            <person name="Silar P."/>
            <person name="Natvig D.O."/>
            <person name="Lalanne C."/>
            <person name="Gautier V."/>
            <person name="Ament-Velasquez S.L."/>
            <person name="Kruys A."/>
            <person name="Hutchinson M.I."/>
            <person name="Powell A.J."/>
            <person name="Barry K."/>
            <person name="Miller A.N."/>
            <person name="Grigoriev I.V."/>
            <person name="Debuchy R."/>
            <person name="Gladieux P."/>
            <person name="Hiltunen Thoren M."/>
            <person name="Johannesson H."/>
        </authorList>
    </citation>
    <scope>NUCLEOTIDE SEQUENCE</scope>
    <source>
        <strain evidence="1">CBS 626.80</strain>
    </source>
</reference>
<accession>A0AAN6NK58</accession>
<dbReference type="Proteomes" id="UP001303222">
    <property type="component" value="Unassembled WGS sequence"/>
</dbReference>
<gene>
    <name evidence="1" type="ORF">QBC32DRAFT_224406</name>
</gene>
<keyword evidence="2" id="KW-1185">Reference proteome</keyword>
<protein>
    <submittedName>
        <fullName evidence="1">Uncharacterized protein</fullName>
    </submittedName>
</protein>
<dbReference type="EMBL" id="MU859369">
    <property type="protein sequence ID" value="KAK3947341.1"/>
    <property type="molecule type" value="Genomic_DNA"/>
</dbReference>
<name>A0AAN6NK58_9PEZI</name>
<evidence type="ECO:0000313" key="1">
    <source>
        <dbReference type="EMBL" id="KAK3947341.1"/>
    </source>
</evidence>
<sequence>MGYYAPAAPSLGFHNPASGDPLQIRCLPPTGHRIDVDLAVQRLFQRPQQLQGIDCHDRWAGVLFSLSTDR</sequence>
<evidence type="ECO:0000313" key="2">
    <source>
        <dbReference type="Proteomes" id="UP001303222"/>
    </source>
</evidence>
<reference evidence="1" key="2">
    <citation type="submission" date="2023-06" db="EMBL/GenBank/DDBJ databases">
        <authorList>
            <consortium name="Lawrence Berkeley National Laboratory"/>
            <person name="Mondo S.J."/>
            <person name="Hensen N."/>
            <person name="Bonometti L."/>
            <person name="Westerberg I."/>
            <person name="Brannstrom I.O."/>
            <person name="Guillou S."/>
            <person name="Cros-Aarteil S."/>
            <person name="Calhoun S."/>
            <person name="Haridas S."/>
            <person name="Kuo A."/>
            <person name="Pangilinan J."/>
            <person name="Riley R."/>
            <person name="Labutti K."/>
            <person name="Andreopoulos B."/>
            <person name="Lipzen A."/>
            <person name="Chen C."/>
            <person name="Yanf M."/>
            <person name="Daum C."/>
            <person name="Ng V."/>
            <person name="Clum A."/>
            <person name="Steindorff A."/>
            <person name="Ohm R."/>
            <person name="Martin F."/>
            <person name="Silar P."/>
            <person name="Natvig D."/>
            <person name="Lalanne C."/>
            <person name="Gautier V."/>
            <person name="Ament-Velasquez S.L."/>
            <person name="Kruys A."/>
            <person name="Hutchinson M.I."/>
            <person name="Powell A.J."/>
            <person name="Barry K."/>
            <person name="Miller A.N."/>
            <person name="Grigoriev I.V."/>
            <person name="Debuchy R."/>
            <person name="Gladieux P."/>
            <person name="Thoren M.H."/>
            <person name="Johannesson H."/>
        </authorList>
    </citation>
    <scope>NUCLEOTIDE SEQUENCE</scope>
    <source>
        <strain evidence="1">CBS 626.80</strain>
    </source>
</reference>
<comment type="caution">
    <text evidence="1">The sequence shown here is derived from an EMBL/GenBank/DDBJ whole genome shotgun (WGS) entry which is preliminary data.</text>
</comment>